<sequence length="481" mass="54381">MPQLPTTPVVRKSCSTNPPPSAPARSHSTSSRLERLAAPRPSSSWKKPIKSKFQRRHTQLTCSSSSWEELVKRSKRLSEGQEKIDRDLGSLHDRIERHLTRESKGEKAIFQDDWNDYYSVSGSDSESIARKSQDERIHSLEKQIDELNKLLAARDKSIVELEARLKGQAHKLQDSLAANNTLASSPITNASASAKTCTYGQTDTRMSLDSIGRQGSFNDLFNKLSVELDSQLSEINQMSTDHEARIGIIQTTAYDPEMFETEAQVTDSGDGLRSSKVLKTNNTAAAIHAKVEMLSLSLAKIKEEHQNLISDYHTGCKEFKAAFDKNCVKIMDYVREELESDHFPVKNLKSYNEALQYELEVTRWENAELKSELQQRRKDERDVTIALVNTPDKKELEHLVILSPIKSPLPTIESWTQFCTRFHEAIAGGKNAITQKKKLDDNAMERADRLFKELSFAKDSTPFQKRNACFCDKDICIDAVS</sequence>
<dbReference type="EMBL" id="JALLPJ020001034">
    <property type="protein sequence ID" value="KAL3777612.1"/>
    <property type="molecule type" value="Genomic_DNA"/>
</dbReference>
<dbReference type="AlphaFoldDB" id="A0ABD3NP76"/>
<gene>
    <name evidence="3" type="ORF">ACHAWO_009712</name>
</gene>
<evidence type="ECO:0000313" key="3">
    <source>
        <dbReference type="EMBL" id="KAL3777612.1"/>
    </source>
</evidence>
<evidence type="ECO:0000313" key="4">
    <source>
        <dbReference type="Proteomes" id="UP001530400"/>
    </source>
</evidence>
<organism evidence="3 4">
    <name type="scientific">Cyclotella atomus</name>
    <dbReference type="NCBI Taxonomy" id="382360"/>
    <lineage>
        <taxon>Eukaryota</taxon>
        <taxon>Sar</taxon>
        <taxon>Stramenopiles</taxon>
        <taxon>Ochrophyta</taxon>
        <taxon>Bacillariophyta</taxon>
        <taxon>Coscinodiscophyceae</taxon>
        <taxon>Thalassiosirophycidae</taxon>
        <taxon>Stephanodiscales</taxon>
        <taxon>Stephanodiscaceae</taxon>
        <taxon>Cyclotella</taxon>
    </lineage>
</organism>
<name>A0ABD3NP76_9STRA</name>
<evidence type="ECO:0000256" key="1">
    <source>
        <dbReference type="SAM" id="Coils"/>
    </source>
</evidence>
<protein>
    <submittedName>
        <fullName evidence="3">Uncharacterized protein</fullName>
    </submittedName>
</protein>
<feature type="coiled-coil region" evidence="1">
    <location>
        <begin position="130"/>
        <end position="164"/>
    </location>
</feature>
<keyword evidence="4" id="KW-1185">Reference proteome</keyword>
<evidence type="ECO:0000256" key="2">
    <source>
        <dbReference type="SAM" id="MobiDB-lite"/>
    </source>
</evidence>
<proteinExistence type="predicted"/>
<accession>A0ABD3NP76</accession>
<comment type="caution">
    <text evidence="3">The sequence shown here is derived from an EMBL/GenBank/DDBJ whole genome shotgun (WGS) entry which is preliminary data.</text>
</comment>
<dbReference type="Proteomes" id="UP001530400">
    <property type="component" value="Unassembled WGS sequence"/>
</dbReference>
<reference evidence="3 4" key="1">
    <citation type="submission" date="2024-10" db="EMBL/GenBank/DDBJ databases">
        <title>Updated reference genomes for cyclostephanoid diatoms.</title>
        <authorList>
            <person name="Roberts W.R."/>
            <person name="Alverson A.J."/>
        </authorList>
    </citation>
    <scope>NUCLEOTIDE SEQUENCE [LARGE SCALE GENOMIC DNA]</scope>
    <source>
        <strain evidence="3 4">AJA010-31</strain>
    </source>
</reference>
<keyword evidence="1" id="KW-0175">Coiled coil</keyword>
<feature type="region of interest" description="Disordered" evidence="2">
    <location>
        <begin position="1"/>
        <end position="52"/>
    </location>
</feature>